<dbReference type="GO" id="GO:0008610">
    <property type="term" value="P:lipid biosynthetic process"/>
    <property type="evidence" value="ECO:0007669"/>
    <property type="project" value="TreeGrafter"/>
</dbReference>
<dbReference type="Gene3D" id="3.40.50.1820">
    <property type="entry name" value="alpha/beta hydrolase"/>
    <property type="match status" value="1"/>
</dbReference>
<sequence length="1040" mass="116889">MDFDDLDAEIDARIEAGDVEGLGALAATIGKKQLKTFVPTEGMKPMPRNKALPLSGEGASSLQDPERRIYLRSFLFYGPGSSFETYKFVETFPGWMEMAVYEYPGHGTRAEEPFAADLEALGEDAFEALKPAMDQVCEGAEMEGAPFMFIGHSTGAQVLTEVAKKILLQYGMAPSLVVMVDRAPLQYPLLSEEGKAALENNCEDLLKAYDFSNFSQMDPKVWQNDLRYACEERDPFFHKFECDMLVLTADKNKELDEAAKRKVTTNYNLVTLKIEDTDEQLQLPVEEGMSVKVLKETITGIFAYRKDAAKVTVLTTEKGPLKDDEAMPTDAIVSGLTDFKHPRYPWPHVTAIIGAGFQGVKTAMQYMVHHNENIIMFDRHDQCGGDAWHNAATKHSRIQTDFGAFNIWFGHEYNWTGDKGFGSIGTGPPVGRNVFAQPFSGEGAPPHGPFKETGAGSGVDYHPVRRQVLDAMHHACDEYGITKYVKFESDVVGLQIVGKEDAHERYYKLSVKEGKTSSSKSYTCSVIYHYPGAYDVNRQIDYPGESNFGGKIGYGMGHDNQGGKFCWDDGNMKGARGAIVGNGAFSIENVRSCCEYGASKVYLITRRKSLACPRMPCWFCHQGPIPTPAWFLLDMFKPMYQAGGFEDPYDFYAVIKAGHENVTISQSSRFGIGDVTFISHAFGILEYRVTVLERLQPKTLILKTGEKLENCQFLIKALGLLGDPRVDKLHAMTHRLGNFINGDWRRVISADATGMHAANFTTFSAGPGACSMAKQWYYLHNHPWEMYSAMDQGMLKIMPKHVLSNTQPDQTIYMANVQYEMAAGGMMGQYFPTLGRVMGDEGTYKHCLLMSMHPTSKFLEYCRKDWDRYQQMFNENNGVTHEYIPYPYTDEIVQGWFKLYNEKFPFVPVKWEGPDEGLKDWVISTFRTDWERRQQEHIPLLINESPLCEKAKQEGTDAYMTACVATVVPKRKKYMGSSPDCALDFNLSAYGEWNLWIDSDHTFCIEGVPAKSFDIMGNQEVWGKVIGWAEAKSSVHNLPK</sequence>
<dbReference type="Pfam" id="PF00975">
    <property type="entry name" value="Thioesterase"/>
    <property type="match status" value="1"/>
</dbReference>
<dbReference type="EMBL" id="HBNR01061455">
    <property type="protein sequence ID" value="CAE4630835.1"/>
    <property type="molecule type" value="Transcribed_RNA"/>
</dbReference>
<dbReference type="PANTHER" id="PTHR11487">
    <property type="entry name" value="THIOESTERASE"/>
    <property type="match status" value="1"/>
</dbReference>
<dbReference type="SUPFAM" id="SSF53474">
    <property type="entry name" value="alpha/beta-Hydrolases"/>
    <property type="match status" value="1"/>
</dbReference>
<comment type="similarity">
    <text evidence="1">Belongs to the thioesterase family.</text>
</comment>
<dbReference type="SUPFAM" id="SSF51905">
    <property type="entry name" value="FAD/NAD(P)-binding domain"/>
    <property type="match status" value="1"/>
</dbReference>
<feature type="domain" description="Thioesterase" evidence="3">
    <location>
        <begin position="87"/>
        <end position="184"/>
    </location>
</feature>
<feature type="region of interest" description="Disordered" evidence="2">
    <location>
        <begin position="40"/>
        <end position="60"/>
    </location>
</feature>
<dbReference type="AlphaFoldDB" id="A0A7S4S2U3"/>
<protein>
    <recommendedName>
        <fullName evidence="3">Thioesterase domain-containing protein</fullName>
    </recommendedName>
</protein>
<dbReference type="InterPro" id="IPR001031">
    <property type="entry name" value="Thioesterase"/>
</dbReference>
<evidence type="ECO:0000259" key="3">
    <source>
        <dbReference type="Pfam" id="PF00975"/>
    </source>
</evidence>
<name>A0A7S4S2U3_9DINO</name>
<dbReference type="InterPro" id="IPR029058">
    <property type="entry name" value="AB_hydrolase_fold"/>
</dbReference>
<proteinExistence type="inferred from homology"/>
<dbReference type="PANTHER" id="PTHR11487:SF0">
    <property type="entry name" value="S-ACYL FATTY ACID SYNTHASE THIOESTERASE, MEDIUM CHAIN"/>
    <property type="match status" value="1"/>
</dbReference>
<evidence type="ECO:0000313" key="4">
    <source>
        <dbReference type="EMBL" id="CAE4630835.1"/>
    </source>
</evidence>
<gene>
    <name evidence="4" type="ORF">AMON00008_LOCUS43280</name>
</gene>
<reference evidence="4" key="1">
    <citation type="submission" date="2021-01" db="EMBL/GenBank/DDBJ databases">
        <authorList>
            <person name="Corre E."/>
            <person name="Pelletier E."/>
            <person name="Niang G."/>
            <person name="Scheremetjew M."/>
            <person name="Finn R."/>
            <person name="Kale V."/>
            <person name="Holt S."/>
            <person name="Cochrane G."/>
            <person name="Meng A."/>
            <person name="Brown T."/>
            <person name="Cohen L."/>
        </authorList>
    </citation>
    <scope>NUCLEOTIDE SEQUENCE</scope>
    <source>
        <strain evidence="4">CCMP3105</strain>
    </source>
</reference>
<organism evidence="4">
    <name type="scientific">Alexandrium monilatum</name>
    <dbReference type="NCBI Taxonomy" id="311494"/>
    <lineage>
        <taxon>Eukaryota</taxon>
        <taxon>Sar</taxon>
        <taxon>Alveolata</taxon>
        <taxon>Dinophyceae</taxon>
        <taxon>Gonyaulacales</taxon>
        <taxon>Pyrocystaceae</taxon>
        <taxon>Alexandrium</taxon>
    </lineage>
</organism>
<evidence type="ECO:0000256" key="1">
    <source>
        <dbReference type="ARBA" id="ARBA00007169"/>
    </source>
</evidence>
<dbReference type="InterPro" id="IPR036188">
    <property type="entry name" value="FAD/NAD-bd_sf"/>
</dbReference>
<accession>A0A7S4S2U3</accession>
<evidence type="ECO:0000256" key="2">
    <source>
        <dbReference type="SAM" id="MobiDB-lite"/>
    </source>
</evidence>
<dbReference type="InterPro" id="IPR012223">
    <property type="entry name" value="TEII"/>
</dbReference>
<dbReference type="Gene3D" id="3.50.50.60">
    <property type="entry name" value="FAD/NAD(P)-binding domain"/>
    <property type="match status" value="1"/>
</dbReference>